<keyword evidence="3" id="KW-1185">Reference proteome</keyword>
<evidence type="ECO:0000259" key="1">
    <source>
        <dbReference type="Pfam" id="PF17648"/>
    </source>
</evidence>
<reference evidence="3" key="1">
    <citation type="journal article" date="2019" name="Int. J. Syst. Evol. Microbiol.">
        <title>The Global Catalogue of Microorganisms (GCM) 10K type strain sequencing project: providing services to taxonomists for standard genome sequencing and annotation.</title>
        <authorList>
            <consortium name="The Broad Institute Genomics Platform"/>
            <consortium name="The Broad Institute Genome Sequencing Center for Infectious Disease"/>
            <person name="Wu L."/>
            <person name="Ma J."/>
        </authorList>
    </citation>
    <scope>NUCLEOTIDE SEQUENCE [LARGE SCALE GENOMIC DNA]</scope>
    <source>
        <strain evidence="3">CGMCC 4.7132</strain>
    </source>
</reference>
<evidence type="ECO:0000313" key="3">
    <source>
        <dbReference type="Proteomes" id="UP001596004"/>
    </source>
</evidence>
<dbReference type="RefSeq" id="WP_380851312.1">
    <property type="nucleotide sequence ID" value="NZ_JBHSFP010000050.1"/>
</dbReference>
<accession>A0ABV9CTF6</accession>
<dbReference type="Proteomes" id="UP001596004">
    <property type="component" value="Unassembled WGS sequence"/>
</dbReference>
<gene>
    <name evidence="2" type="ORF">ACFO60_37940</name>
</gene>
<dbReference type="EMBL" id="JBHSFP010000050">
    <property type="protein sequence ID" value="MFC4536585.1"/>
    <property type="molecule type" value="Genomic_DNA"/>
</dbReference>
<evidence type="ECO:0000313" key="2">
    <source>
        <dbReference type="EMBL" id="MFC4536585.1"/>
    </source>
</evidence>
<sequence>MAVLSRTHVPPSAGCVADVAVELTRWPDLAVSHTRKVIRFRARGREIIRMPGDHTAELLLTAPLIDRWARVLADSHRVIPGHSAGWVRVEIRDRADADLFLSLVSVALKVNDH</sequence>
<name>A0ABV9CTF6_9ACTN</name>
<organism evidence="2 3">
    <name type="scientific">Sphaerisporangium dianthi</name>
    <dbReference type="NCBI Taxonomy" id="1436120"/>
    <lineage>
        <taxon>Bacteria</taxon>
        <taxon>Bacillati</taxon>
        <taxon>Actinomycetota</taxon>
        <taxon>Actinomycetes</taxon>
        <taxon>Streptosporangiales</taxon>
        <taxon>Streptosporangiaceae</taxon>
        <taxon>Sphaerisporangium</taxon>
    </lineage>
</organism>
<comment type="caution">
    <text evidence="2">The sequence shown here is derived from an EMBL/GenBank/DDBJ whole genome shotgun (WGS) entry which is preliminary data.</text>
</comment>
<dbReference type="Pfam" id="PF17648">
    <property type="entry name" value="Luciferase"/>
    <property type="match status" value="1"/>
</dbReference>
<proteinExistence type="predicted"/>
<dbReference type="InterPro" id="IPR040841">
    <property type="entry name" value="Luciferase_dom"/>
</dbReference>
<feature type="domain" description="Luciferase" evidence="1">
    <location>
        <begin position="44"/>
        <end position="107"/>
    </location>
</feature>
<protein>
    <submittedName>
        <fullName evidence="2">Luciferase family protein</fullName>
    </submittedName>
</protein>